<keyword evidence="2" id="KW-1185">Reference proteome</keyword>
<evidence type="ECO:0000313" key="1">
    <source>
        <dbReference type="EMBL" id="RIB22047.1"/>
    </source>
</evidence>
<accession>A0A397VL44</accession>
<comment type="caution">
    <text evidence="1">The sequence shown here is derived from an EMBL/GenBank/DDBJ whole genome shotgun (WGS) entry which is preliminary data.</text>
</comment>
<organism evidence="1 2">
    <name type="scientific">Gigaspora rosea</name>
    <dbReference type="NCBI Taxonomy" id="44941"/>
    <lineage>
        <taxon>Eukaryota</taxon>
        <taxon>Fungi</taxon>
        <taxon>Fungi incertae sedis</taxon>
        <taxon>Mucoromycota</taxon>
        <taxon>Glomeromycotina</taxon>
        <taxon>Glomeromycetes</taxon>
        <taxon>Diversisporales</taxon>
        <taxon>Gigasporaceae</taxon>
        <taxon>Gigaspora</taxon>
    </lineage>
</organism>
<gene>
    <name evidence="1" type="ORF">C2G38_2174957</name>
</gene>
<dbReference type="Proteomes" id="UP000266673">
    <property type="component" value="Unassembled WGS sequence"/>
</dbReference>
<dbReference type="AlphaFoldDB" id="A0A397VL44"/>
<protein>
    <submittedName>
        <fullName evidence="1">Uncharacterized protein</fullName>
    </submittedName>
</protein>
<dbReference type="EMBL" id="QKWP01000327">
    <property type="protein sequence ID" value="RIB22047.1"/>
    <property type="molecule type" value="Genomic_DNA"/>
</dbReference>
<reference evidence="1 2" key="1">
    <citation type="submission" date="2018-06" db="EMBL/GenBank/DDBJ databases">
        <title>Comparative genomics reveals the genomic features of Rhizophagus irregularis, R. cerebriforme, R. diaphanum and Gigaspora rosea, and their symbiotic lifestyle signature.</title>
        <authorList>
            <person name="Morin E."/>
            <person name="San Clemente H."/>
            <person name="Chen E.C.H."/>
            <person name="De La Providencia I."/>
            <person name="Hainaut M."/>
            <person name="Kuo A."/>
            <person name="Kohler A."/>
            <person name="Murat C."/>
            <person name="Tang N."/>
            <person name="Roy S."/>
            <person name="Loubradou J."/>
            <person name="Henrissat B."/>
            <person name="Grigoriev I.V."/>
            <person name="Corradi N."/>
            <person name="Roux C."/>
            <person name="Martin F.M."/>
        </authorList>
    </citation>
    <scope>NUCLEOTIDE SEQUENCE [LARGE SCALE GENOMIC DNA]</scope>
    <source>
        <strain evidence="1 2">DAOM 194757</strain>
    </source>
</reference>
<name>A0A397VL44_9GLOM</name>
<proteinExistence type="predicted"/>
<evidence type="ECO:0000313" key="2">
    <source>
        <dbReference type="Proteomes" id="UP000266673"/>
    </source>
</evidence>
<sequence length="81" mass="9415">MNLEELISLEQGENQTNKKKELAIKLVTLVLLFRTFSDIYNNYYLPSIVAEITITRYLEGKFEQKYPLKYLNKALLALEGA</sequence>